<protein>
    <submittedName>
        <fullName evidence="4">PB1 domain-containing protein</fullName>
    </submittedName>
</protein>
<proteinExistence type="predicted"/>
<reference evidence="2 3" key="2">
    <citation type="submission" date="2018-11" db="EMBL/GenBank/DDBJ databases">
        <authorList>
            <consortium name="Pathogen Informatics"/>
        </authorList>
    </citation>
    <scope>NUCLEOTIDE SEQUENCE [LARGE SCALE GENOMIC DNA]</scope>
</reference>
<evidence type="ECO:0000313" key="4">
    <source>
        <dbReference type="WBParaSite" id="NBR_0000617301-mRNA-1"/>
    </source>
</evidence>
<evidence type="ECO:0000313" key="2">
    <source>
        <dbReference type="EMBL" id="VDL69763.1"/>
    </source>
</evidence>
<evidence type="ECO:0000313" key="3">
    <source>
        <dbReference type="Proteomes" id="UP000271162"/>
    </source>
</evidence>
<name>A0A0N4XU29_NIPBR</name>
<accession>A0A0N4XU29</accession>
<dbReference type="InterPro" id="IPR035127">
    <property type="entry name" value="SL4P"/>
</dbReference>
<dbReference type="OMA" id="FWIDMDG"/>
<dbReference type="WBParaSite" id="NBR_0000617301-mRNA-1">
    <property type="protein sequence ID" value="NBR_0000617301-mRNA-1"/>
    <property type="gene ID" value="NBR_0000617301"/>
</dbReference>
<feature type="compositionally biased region" description="Basic residues" evidence="1">
    <location>
        <begin position="113"/>
        <end position="153"/>
    </location>
</feature>
<dbReference type="EMBL" id="UYSL01019782">
    <property type="protein sequence ID" value="VDL69763.1"/>
    <property type="molecule type" value="Genomic_DNA"/>
</dbReference>
<evidence type="ECO:0000256" key="1">
    <source>
        <dbReference type="SAM" id="MobiDB-lite"/>
    </source>
</evidence>
<reference evidence="4" key="1">
    <citation type="submission" date="2017-02" db="UniProtKB">
        <authorList>
            <consortium name="WormBaseParasite"/>
        </authorList>
    </citation>
    <scope>IDENTIFICATION</scope>
</reference>
<sequence>MPDDSTSQTVSFKLHLEHPPRIHVTYKDKHDLFEQFKKNAEKFGIPLRNIFWIDDDGEPTRVNNADALLLAANSCGAHRLYVREEVDESTSGDDSSAEEFYWGPWGGHRHWFGPRSRNRSRSRGGRRSRSRTRSRSRDHSRTRHRHHRKHHHLPPPPPFGPFDYGMMDPRFGGFGFPGRGGFGCPRRGGFGRGRGGFHGF</sequence>
<organism evidence="4">
    <name type="scientific">Nippostrongylus brasiliensis</name>
    <name type="common">Rat hookworm</name>
    <dbReference type="NCBI Taxonomy" id="27835"/>
    <lineage>
        <taxon>Eukaryota</taxon>
        <taxon>Metazoa</taxon>
        <taxon>Ecdysozoa</taxon>
        <taxon>Nematoda</taxon>
        <taxon>Chromadorea</taxon>
        <taxon>Rhabditida</taxon>
        <taxon>Rhabditina</taxon>
        <taxon>Rhabditomorpha</taxon>
        <taxon>Strongyloidea</taxon>
        <taxon>Heligmosomidae</taxon>
        <taxon>Nippostrongylus</taxon>
    </lineage>
</organism>
<dbReference type="AlphaFoldDB" id="A0A0N4XU29"/>
<gene>
    <name evidence="2" type="ORF">NBR_LOCUS6174</name>
</gene>
<dbReference type="STRING" id="27835.A0A0N4XU29"/>
<dbReference type="Proteomes" id="UP000271162">
    <property type="component" value="Unassembled WGS sequence"/>
</dbReference>
<dbReference type="Pfam" id="PF17618">
    <property type="entry name" value="SL4P"/>
    <property type="match status" value="1"/>
</dbReference>
<keyword evidence="3" id="KW-1185">Reference proteome</keyword>
<feature type="region of interest" description="Disordered" evidence="1">
    <location>
        <begin position="113"/>
        <end position="161"/>
    </location>
</feature>